<feature type="binding site" description="axial binding residue" evidence="10">
    <location>
        <position position="49"/>
    </location>
    <ligand>
        <name>chlorophyll b</name>
        <dbReference type="ChEBI" id="CHEBI:61721"/>
        <label>1</label>
    </ligand>
    <ligandPart>
        <name>Mg</name>
        <dbReference type="ChEBI" id="CHEBI:25107"/>
    </ligandPart>
</feature>
<dbReference type="GO" id="GO:0009523">
    <property type="term" value="C:photosystem II"/>
    <property type="evidence" value="ECO:0007669"/>
    <property type="project" value="UniProtKB-KW"/>
</dbReference>
<protein>
    <recommendedName>
        <fullName evidence="11">Chlorophyll a-b binding protein, chloroplastic</fullName>
    </recommendedName>
</protein>
<feature type="binding site" evidence="10">
    <location>
        <position position="47"/>
    </location>
    <ligand>
        <name>chlorophyll a</name>
        <dbReference type="ChEBI" id="CHEBI:58416"/>
        <label>1</label>
    </ligand>
</feature>
<evidence type="ECO:0000256" key="1">
    <source>
        <dbReference type="ARBA" id="ARBA00003803"/>
    </source>
</evidence>
<dbReference type="ExpressionAtlas" id="N1R056">
    <property type="expression patterns" value="baseline"/>
</dbReference>
<keyword evidence="8" id="KW-0809">Transit peptide</keyword>
<evidence type="ECO:0000256" key="6">
    <source>
        <dbReference type="ARBA" id="ARBA00022531"/>
    </source>
</evidence>
<evidence type="ECO:0000256" key="11">
    <source>
        <dbReference type="RuleBase" id="RU363080"/>
    </source>
</evidence>
<sequence length="170" mass="18570">MATPLPTGSFSACRLQPSLPGDFGFDPLGFGSEPESLRWFAQAELMHGRWAMLAAAGILVPEVLHKWGFMEEFSCGGRGSPEPVMVLRTKEIKTARLAMLAFVGFWFQAVYTGQGPLDNLFAHLADPGHCNIFSIILCHVTSCRRSRPTDRGRVANGVAMAEGFCGELEH</sequence>
<keyword evidence="5 11" id="KW-0150">Chloroplast</keyword>
<dbReference type="EnsemblPlants" id="EMT17075">
    <property type="protein sequence ID" value="EMT17075"/>
    <property type="gene ID" value="F775_15698"/>
</dbReference>
<dbReference type="GO" id="GO:0009522">
    <property type="term" value="C:photosystem I"/>
    <property type="evidence" value="ECO:0007669"/>
    <property type="project" value="UniProtKB-KW"/>
</dbReference>
<keyword evidence="11" id="KW-0604">Photosystem II</keyword>
<evidence type="ECO:0000256" key="4">
    <source>
        <dbReference type="ARBA" id="ARBA00022494"/>
    </source>
</evidence>
<keyword evidence="11" id="KW-0793">Thylakoid</keyword>
<evidence type="ECO:0000256" key="8">
    <source>
        <dbReference type="ARBA" id="ARBA00022946"/>
    </source>
</evidence>
<feature type="binding site" evidence="10">
    <location>
        <position position="44"/>
    </location>
    <ligand>
        <name>chlorophyll a</name>
        <dbReference type="ChEBI" id="CHEBI:58416"/>
        <label>1</label>
    </ligand>
</feature>
<comment type="similarity">
    <text evidence="11">Belongs to the light-harvesting chlorophyll a/b-binding (LHC) protein family.</text>
</comment>
<evidence type="ECO:0000313" key="12">
    <source>
        <dbReference type="EnsemblPlants" id="EMT17075"/>
    </source>
</evidence>
<evidence type="ECO:0000256" key="2">
    <source>
        <dbReference type="ARBA" id="ARBA00004334"/>
    </source>
</evidence>
<evidence type="ECO:0000256" key="3">
    <source>
        <dbReference type="ARBA" id="ARBA00011769"/>
    </source>
</evidence>
<dbReference type="Gene3D" id="1.10.3460.10">
    <property type="entry name" value="Chlorophyll a/b binding protein domain"/>
    <property type="match status" value="2"/>
</dbReference>
<dbReference type="AlphaFoldDB" id="N1R056"/>
<keyword evidence="7 11" id="KW-0934">Plastid</keyword>
<evidence type="ECO:0000256" key="10">
    <source>
        <dbReference type="PIRSR" id="PIRSR601344-1"/>
    </source>
</evidence>
<dbReference type="GO" id="GO:0016168">
    <property type="term" value="F:chlorophyll binding"/>
    <property type="evidence" value="ECO:0007669"/>
    <property type="project" value="UniProtKB-KW"/>
</dbReference>
<dbReference type="GO" id="GO:0009535">
    <property type="term" value="C:chloroplast thylakoid membrane"/>
    <property type="evidence" value="ECO:0007669"/>
    <property type="project" value="UniProtKB-SubCell"/>
</dbReference>
<keyword evidence="9 11" id="KW-0157">Chromophore</keyword>
<keyword evidence="4 10" id="KW-0148">Chlorophyll</keyword>
<dbReference type="GO" id="GO:0009765">
    <property type="term" value="P:photosynthesis, light harvesting"/>
    <property type="evidence" value="ECO:0007669"/>
    <property type="project" value="InterPro"/>
</dbReference>
<reference evidence="12" key="1">
    <citation type="submission" date="2015-06" db="UniProtKB">
        <authorList>
            <consortium name="EnsemblPlants"/>
        </authorList>
    </citation>
    <scope>IDENTIFICATION</scope>
</reference>
<dbReference type="SUPFAM" id="SSF103511">
    <property type="entry name" value="Chlorophyll a-b binding protein"/>
    <property type="match status" value="1"/>
</dbReference>
<dbReference type="InterPro" id="IPR001344">
    <property type="entry name" value="Chloro_AB-bd_pln"/>
</dbReference>
<organism evidence="12">
    <name type="scientific">Aegilops tauschii</name>
    <name type="common">Tausch's goatgrass</name>
    <name type="synonym">Aegilops squarrosa</name>
    <dbReference type="NCBI Taxonomy" id="37682"/>
    <lineage>
        <taxon>Eukaryota</taxon>
        <taxon>Viridiplantae</taxon>
        <taxon>Streptophyta</taxon>
        <taxon>Embryophyta</taxon>
        <taxon>Tracheophyta</taxon>
        <taxon>Spermatophyta</taxon>
        <taxon>Magnoliopsida</taxon>
        <taxon>Liliopsida</taxon>
        <taxon>Poales</taxon>
        <taxon>Poaceae</taxon>
        <taxon>BOP clade</taxon>
        <taxon>Pooideae</taxon>
        <taxon>Triticodae</taxon>
        <taxon>Triticeae</taxon>
        <taxon>Triticinae</taxon>
        <taxon>Aegilops</taxon>
    </lineage>
</organism>
<dbReference type="Pfam" id="PF00504">
    <property type="entry name" value="Chloroa_b-bind"/>
    <property type="match status" value="2"/>
</dbReference>
<evidence type="ECO:0000256" key="5">
    <source>
        <dbReference type="ARBA" id="ARBA00022528"/>
    </source>
</evidence>
<dbReference type="PANTHER" id="PTHR21649">
    <property type="entry name" value="CHLOROPHYLL A/B BINDING PROTEIN"/>
    <property type="match status" value="1"/>
</dbReference>
<comment type="function">
    <text evidence="1 11">The light-harvesting complex (LHC) functions as a light receptor, it captures and delivers excitation energy to photosystems with which it is closely associated.</text>
</comment>
<dbReference type="InterPro" id="IPR022796">
    <property type="entry name" value="Chloroa_b-bind"/>
</dbReference>
<comment type="subunit">
    <text evidence="3">The LHC complex consists of chlorophyll a-b binding proteins.</text>
</comment>
<name>N1R056_AEGTA</name>
<evidence type="ECO:0000256" key="9">
    <source>
        <dbReference type="ARBA" id="ARBA00022991"/>
    </source>
</evidence>
<accession>N1R056</accession>
<evidence type="ECO:0000256" key="7">
    <source>
        <dbReference type="ARBA" id="ARBA00022640"/>
    </source>
</evidence>
<comment type="subcellular location">
    <subcellularLocation>
        <location evidence="2 11">Plastid</location>
        <location evidence="2 11">Chloroplast thylakoid membrane</location>
    </subcellularLocation>
</comment>
<keyword evidence="11" id="KW-0603">Photosystem I</keyword>
<proteinExistence type="inferred from homology"/>
<keyword evidence="6 11" id="KW-0602">Photosynthesis</keyword>